<dbReference type="Gene3D" id="1.20.5.110">
    <property type="match status" value="1"/>
</dbReference>
<dbReference type="GO" id="GO:0048278">
    <property type="term" value="P:vesicle docking"/>
    <property type="evidence" value="ECO:0007669"/>
    <property type="project" value="TreeGrafter"/>
</dbReference>
<dbReference type="GO" id="GO:0031201">
    <property type="term" value="C:SNARE complex"/>
    <property type="evidence" value="ECO:0007669"/>
    <property type="project" value="TreeGrafter"/>
</dbReference>
<evidence type="ECO:0000256" key="1">
    <source>
        <dbReference type="ARBA" id="ARBA00009063"/>
    </source>
</evidence>
<organism evidence="5 6">
    <name type="scientific">Triparma retinervis</name>
    <dbReference type="NCBI Taxonomy" id="2557542"/>
    <lineage>
        <taxon>Eukaryota</taxon>
        <taxon>Sar</taxon>
        <taxon>Stramenopiles</taxon>
        <taxon>Ochrophyta</taxon>
        <taxon>Bolidophyceae</taxon>
        <taxon>Parmales</taxon>
        <taxon>Triparmaceae</taxon>
        <taxon>Triparma</taxon>
    </lineage>
</organism>
<dbReference type="SUPFAM" id="SSF47661">
    <property type="entry name" value="t-snare proteins"/>
    <property type="match status" value="1"/>
</dbReference>
<dbReference type="Proteomes" id="UP001165082">
    <property type="component" value="Unassembled WGS sequence"/>
</dbReference>
<dbReference type="InterPro" id="IPR010989">
    <property type="entry name" value="SNARE"/>
</dbReference>
<dbReference type="Pfam" id="PF05739">
    <property type="entry name" value="SNARE"/>
    <property type="match status" value="1"/>
</dbReference>
<comment type="similarity">
    <text evidence="1">Belongs to the syntaxin family.</text>
</comment>
<sequence>MPTLRLNKHLTVHHYKIQIITTSNILAARPPGLKLLFSKDPTKSASSASLQSASNSLGVTTTLSPQHRQVRKEYNELRREFQALIRKYTDLTVRCDEVMEACASSSVRMSAESRGGESFISTGGNSSLLANRSLEDLDDAAQGPPPKVQVKTYATDPTAAVVQSRAADIEVIARNVRDVNEVYRDLANLVDEQQVEIDDIEQNIMMTRERTEKGAVHLRKATDFQKKSGRCVKVMVAIVIVAAVVCIGVLYGDRIIHGTK</sequence>
<keyword evidence="3" id="KW-0472">Membrane</keyword>
<dbReference type="EMBL" id="BRXZ01003465">
    <property type="protein sequence ID" value="GMH55311.1"/>
    <property type="molecule type" value="Genomic_DNA"/>
</dbReference>
<protein>
    <recommendedName>
        <fullName evidence="4">t-SNARE coiled-coil homology domain-containing protein</fullName>
    </recommendedName>
</protein>
<name>A0A9W6ZLW3_9STRA</name>
<comment type="caution">
    <text evidence="5">The sequence shown here is derived from an EMBL/GenBank/DDBJ whole genome shotgun (WGS) entry which is preliminary data.</text>
</comment>
<accession>A0A9W6ZLW3</accession>
<dbReference type="GO" id="GO:0006906">
    <property type="term" value="P:vesicle fusion"/>
    <property type="evidence" value="ECO:0007669"/>
    <property type="project" value="TreeGrafter"/>
</dbReference>
<dbReference type="GO" id="GO:0006886">
    <property type="term" value="P:intracellular protein transport"/>
    <property type="evidence" value="ECO:0007669"/>
    <property type="project" value="TreeGrafter"/>
</dbReference>
<evidence type="ECO:0000313" key="6">
    <source>
        <dbReference type="Proteomes" id="UP001165082"/>
    </source>
</evidence>
<keyword evidence="2" id="KW-0175">Coiled coil</keyword>
<dbReference type="GO" id="GO:0012505">
    <property type="term" value="C:endomembrane system"/>
    <property type="evidence" value="ECO:0007669"/>
    <property type="project" value="TreeGrafter"/>
</dbReference>
<evidence type="ECO:0000256" key="3">
    <source>
        <dbReference type="SAM" id="Phobius"/>
    </source>
</evidence>
<dbReference type="InterPro" id="IPR000727">
    <property type="entry name" value="T_SNARE_dom"/>
</dbReference>
<feature type="domain" description="T-SNARE coiled-coil homology" evidence="4">
    <location>
        <begin position="159"/>
        <end position="221"/>
    </location>
</feature>
<dbReference type="GO" id="GO:0000149">
    <property type="term" value="F:SNARE binding"/>
    <property type="evidence" value="ECO:0007669"/>
    <property type="project" value="TreeGrafter"/>
</dbReference>
<proteinExistence type="inferred from homology"/>
<keyword evidence="3" id="KW-1133">Transmembrane helix</keyword>
<dbReference type="PANTHER" id="PTHR19957">
    <property type="entry name" value="SYNTAXIN"/>
    <property type="match status" value="1"/>
</dbReference>
<dbReference type="AlphaFoldDB" id="A0A9W6ZLW3"/>
<keyword evidence="3" id="KW-0812">Transmembrane</keyword>
<evidence type="ECO:0000256" key="2">
    <source>
        <dbReference type="SAM" id="Coils"/>
    </source>
</evidence>
<dbReference type="GO" id="GO:0005484">
    <property type="term" value="F:SNAP receptor activity"/>
    <property type="evidence" value="ECO:0007669"/>
    <property type="project" value="TreeGrafter"/>
</dbReference>
<gene>
    <name evidence="5" type="ORF">TrRE_jg5207</name>
</gene>
<evidence type="ECO:0000259" key="4">
    <source>
        <dbReference type="PROSITE" id="PS50192"/>
    </source>
</evidence>
<reference evidence="5" key="1">
    <citation type="submission" date="2022-07" db="EMBL/GenBank/DDBJ databases">
        <title>Genome analysis of Parmales, a sister group of diatoms, reveals the evolutionary specialization of diatoms from phago-mixotrophs to photoautotrophs.</title>
        <authorList>
            <person name="Ban H."/>
            <person name="Sato S."/>
            <person name="Yoshikawa S."/>
            <person name="Kazumasa Y."/>
            <person name="Nakamura Y."/>
            <person name="Ichinomiya M."/>
            <person name="Saitoh K."/>
            <person name="Sato N."/>
            <person name="Blanc-Mathieu R."/>
            <person name="Endo H."/>
            <person name="Kuwata A."/>
            <person name="Ogata H."/>
        </authorList>
    </citation>
    <scope>NUCLEOTIDE SEQUENCE</scope>
</reference>
<dbReference type="CDD" id="cd15840">
    <property type="entry name" value="SNARE_Qa"/>
    <property type="match status" value="1"/>
</dbReference>
<evidence type="ECO:0000313" key="5">
    <source>
        <dbReference type="EMBL" id="GMH55311.1"/>
    </source>
</evidence>
<keyword evidence="6" id="KW-1185">Reference proteome</keyword>
<feature type="coiled-coil region" evidence="2">
    <location>
        <begin position="183"/>
        <end position="210"/>
    </location>
</feature>
<dbReference type="PANTHER" id="PTHR19957:SF38">
    <property type="entry name" value="LD27581P"/>
    <property type="match status" value="1"/>
</dbReference>
<dbReference type="OrthoDB" id="364348at2759"/>
<dbReference type="SMART" id="SM00397">
    <property type="entry name" value="t_SNARE"/>
    <property type="match status" value="1"/>
</dbReference>
<feature type="coiled-coil region" evidence="2">
    <location>
        <begin position="67"/>
        <end position="94"/>
    </location>
</feature>
<dbReference type="InterPro" id="IPR045242">
    <property type="entry name" value="Syntaxin"/>
</dbReference>
<dbReference type="PROSITE" id="PS50192">
    <property type="entry name" value="T_SNARE"/>
    <property type="match status" value="1"/>
</dbReference>
<feature type="transmembrane region" description="Helical" evidence="3">
    <location>
        <begin position="234"/>
        <end position="252"/>
    </location>
</feature>